<keyword evidence="2" id="KW-0963">Cytoplasm</keyword>
<sequence length="743" mass="81561">MAEPNNALIPPSCVRGMKVLDKLKFDTIVSVRALIVEAKQLSKVLKCIKKYMLKMPKVNSIVDVKENDPCFKANKLVLLDSGEIQQWDDFDVSDQEFLSKENLNSENLKTFDLALTYDNWNFSEIMTAILPQDSYGVSGFEEVGEVLLDKKKHLKTVVNKLDTIDSTFRTFQMELLAGEGNFVTQTKENGVTFELDYSKVYWNSRLGTEHERIVKMVEVGDVVFDVFAGIGPFAVPAARKRVTVFANDLNPHSYEYLVKNTKLNKCKDSIKCYNLDGREFIYDIVKNELIQIYTSLKNDPSESSGKIGISVIMNLPALAYTFLNAFDGLLSSSGITVPNTGPLPRVHCYCFTDIEEAKKSWDGDMVKEVKQRTLKMLGGLVEDDITVRQVRNVAPQKEMMCITFSLTPDVLMEQRISSETREGTDHETAGDCEGYDEHNDHHYGWNDSVKESELIQFLPVIDSNLKENGLWWIVDPGWDVAISWRAERGRGWLLCLWWHGRGLGGGFGGGGFGGGIICTEEASIVAVVVTSTTLVGAGGVMTGVAVAALRLRGFAWNLVLLPTAAPTPCTYSSHPLQLQLPPLAATAPAPCTYSSTPSSRPLNLQLQPQLPPLAPSAPTPAPAPCTTASTPAPAPCTFSSHPSSRHLHLQLPPQLPPLAPSAPTPAPTPCTFSSHPSSRALHLQLLPLAPTAPIPLHLQLPPQLRPLSPTDPIPHSSPFHLQSYPPLPPLAPTATTPSSHTMH</sequence>
<dbReference type="PANTHER" id="PTHR23245:SF36">
    <property type="entry name" value="TRNA (GUANINE(37)-N1)-METHYLTRANSFERASE"/>
    <property type="match status" value="1"/>
</dbReference>
<dbReference type="HAMAP" id="MF_03152">
    <property type="entry name" value="TRM5"/>
    <property type="match status" value="1"/>
</dbReference>
<evidence type="ECO:0000256" key="5">
    <source>
        <dbReference type="ARBA" id="ARBA00022691"/>
    </source>
</evidence>
<feature type="region of interest" description="Disordered" evidence="10">
    <location>
        <begin position="702"/>
        <end position="743"/>
    </location>
</feature>
<dbReference type="InterPro" id="IPR056743">
    <property type="entry name" value="TRM5-TYW2-like_MTfase"/>
</dbReference>
<name>A0ABY7FRZ8_MYAAR</name>
<reference evidence="12" key="1">
    <citation type="submission" date="2022-11" db="EMBL/GenBank/DDBJ databases">
        <title>Centuries of genome instability and evolution in soft-shell clam transmissible cancer (bioRxiv).</title>
        <authorList>
            <person name="Hart S.F.M."/>
            <person name="Yonemitsu M.A."/>
            <person name="Giersch R.M."/>
            <person name="Beal B.F."/>
            <person name="Arriagada G."/>
            <person name="Davis B.W."/>
            <person name="Ostrander E.A."/>
            <person name="Goff S.P."/>
            <person name="Metzger M.J."/>
        </authorList>
    </citation>
    <scope>NUCLEOTIDE SEQUENCE</scope>
    <source>
        <strain evidence="12">MELC-2E11</strain>
        <tissue evidence="12">Siphon/mantle</tissue>
    </source>
</reference>
<dbReference type="PANTHER" id="PTHR23245">
    <property type="entry name" value="TRNA METHYLTRANSFERASE"/>
    <property type="match status" value="1"/>
</dbReference>
<gene>
    <name evidence="12" type="ORF">MAR_010699</name>
</gene>
<keyword evidence="3" id="KW-0489">Methyltransferase</keyword>
<dbReference type="InterPro" id="IPR056744">
    <property type="entry name" value="TRM5/TYW2-like_N"/>
</dbReference>
<accession>A0ABY7FRZ8</accession>
<dbReference type="Proteomes" id="UP001164746">
    <property type="component" value="Chromosome 14"/>
</dbReference>
<feature type="non-terminal residue" evidence="12">
    <location>
        <position position="1"/>
    </location>
</feature>
<dbReference type="Gene3D" id="3.30.300.110">
    <property type="entry name" value="Met-10+ protein-like domains"/>
    <property type="match status" value="1"/>
</dbReference>
<dbReference type="EMBL" id="CP111025">
    <property type="protein sequence ID" value="WAR24995.1"/>
    <property type="molecule type" value="Genomic_DNA"/>
</dbReference>
<dbReference type="Pfam" id="PF25133">
    <property type="entry name" value="TYW2_N_2"/>
    <property type="match status" value="1"/>
</dbReference>
<evidence type="ECO:0000313" key="12">
    <source>
        <dbReference type="EMBL" id="WAR24995.1"/>
    </source>
</evidence>
<feature type="compositionally biased region" description="Pro residues" evidence="10">
    <location>
        <begin position="609"/>
        <end position="623"/>
    </location>
</feature>
<dbReference type="PRINTS" id="PR01217">
    <property type="entry name" value="PRICHEXTENSN"/>
</dbReference>
<evidence type="ECO:0000256" key="7">
    <source>
        <dbReference type="ARBA" id="ARBA00023128"/>
    </source>
</evidence>
<evidence type="ECO:0000256" key="6">
    <source>
        <dbReference type="ARBA" id="ARBA00022694"/>
    </source>
</evidence>
<comment type="function">
    <text evidence="9">Involved in mitochondrial tRNA methylation. Specifically methylates the N1 position of guanosine-37 in various tRNAs. Methylation is not dependent on the nature of the nucleoside 5' of the target nucleoside. This is the first step in the biosynthesis of wybutosine (yW), a modified base adjacent to the anticodon of tRNAs and required for accurate decoding.</text>
</comment>
<keyword evidence="4" id="KW-0808">Transferase</keyword>
<evidence type="ECO:0000256" key="10">
    <source>
        <dbReference type="SAM" id="MobiDB-lite"/>
    </source>
</evidence>
<protein>
    <submittedName>
        <fullName evidence="12">TRM5-like protein</fullName>
    </submittedName>
</protein>
<dbReference type="PROSITE" id="PS51684">
    <property type="entry name" value="SAM_MT_TRM5_TYW2"/>
    <property type="match status" value="1"/>
</dbReference>
<feature type="compositionally biased region" description="Pro residues" evidence="10">
    <location>
        <begin position="653"/>
        <end position="668"/>
    </location>
</feature>
<evidence type="ECO:0000256" key="9">
    <source>
        <dbReference type="ARBA" id="ARBA00045951"/>
    </source>
</evidence>
<evidence type="ECO:0000256" key="1">
    <source>
        <dbReference type="ARBA" id="ARBA00009775"/>
    </source>
</evidence>
<dbReference type="InterPro" id="IPR029063">
    <property type="entry name" value="SAM-dependent_MTases_sf"/>
</dbReference>
<dbReference type="Pfam" id="PF02475">
    <property type="entry name" value="TRM5-TYW2_MTfase"/>
    <property type="match status" value="1"/>
</dbReference>
<feature type="domain" description="SAM-dependent methyltransferase TRM5/TYW2-type" evidence="11">
    <location>
        <begin position="127"/>
        <end position="408"/>
    </location>
</feature>
<evidence type="ECO:0000256" key="8">
    <source>
        <dbReference type="ARBA" id="ARBA00023242"/>
    </source>
</evidence>
<keyword evidence="13" id="KW-1185">Reference proteome</keyword>
<dbReference type="Gene3D" id="3.40.50.150">
    <property type="entry name" value="Vaccinia Virus protein VP39"/>
    <property type="match status" value="1"/>
</dbReference>
<organism evidence="12 13">
    <name type="scientific">Mya arenaria</name>
    <name type="common">Soft-shell clam</name>
    <dbReference type="NCBI Taxonomy" id="6604"/>
    <lineage>
        <taxon>Eukaryota</taxon>
        <taxon>Metazoa</taxon>
        <taxon>Spiralia</taxon>
        <taxon>Lophotrochozoa</taxon>
        <taxon>Mollusca</taxon>
        <taxon>Bivalvia</taxon>
        <taxon>Autobranchia</taxon>
        <taxon>Heteroconchia</taxon>
        <taxon>Euheterodonta</taxon>
        <taxon>Imparidentia</taxon>
        <taxon>Neoheterodontei</taxon>
        <taxon>Myida</taxon>
        <taxon>Myoidea</taxon>
        <taxon>Myidae</taxon>
        <taxon>Mya</taxon>
    </lineage>
</organism>
<comment type="similarity">
    <text evidence="1">Belongs to the class I-like SAM-binding methyltransferase superfamily. TRM5/TYW2 family.</text>
</comment>
<dbReference type="SUPFAM" id="SSF53335">
    <property type="entry name" value="S-adenosyl-L-methionine-dependent methyltransferases"/>
    <property type="match status" value="1"/>
</dbReference>
<dbReference type="InterPro" id="IPR025792">
    <property type="entry name" value="tRNA_Gua_MeTrfase_euk"/>
</dbReference>
<evidence type="ECO:0000259" key="11">
    <source>
        <dbReference type="PROSITE" id="PS51684"/>
    </source>
</evidence>
<dbReference type="InterPro" id="IPR030382">
    <property type="entry name" value="MeTrfase_TRM5/TYW2"/>
</dbReference>
<evidence type="ECO:0000256" key="4">
    <source>
        <dbReference type="ARBA" id="ARBA00022679"/>
    </source>
</evidence>
<evidence type="ECO:0000313" key="13">
    <source>
        <dbReference type="Proteomes" id="UP001164746"/>
    </source>
</evidence>
<keyword evidence="8" id="KW-0539">Nucleus</keyword>
<feature type="region of interest" description="Disordered" evidence="10">
    <location>
        <begin position="590"/>
        <end position="676"/>
    </location>
</feature>
<proteinExistence type="inferred from homology"/>
<evidence type="ECO:0000256" key="3">
    <source>
        <dbReference type="ARBA" id="ARBA00022603"/>
    </source>
</evidence>
<keyword evidence="5" id="KW-0949">S-adenosyl-L-methionine</keyword>
<keyword evidence="7" id="KW-0496">Mitochondrion</keyword>
<feature type="compositionally biased region" description="Low complexity" evidence="10">
    <location>
        <begin position="597"/>
        <end position="608"/>
    </location>
</feature>
<evidence type="ECO:0000256" key="2">
    <source>
        <dbReference type="ARBA" id="ARBA00022490"/>
    </source>
</evidence>
<keyword evidence="6" id="KW-0819">tRNA processing</keyword>